<evidence type="ECO:0000313" key="3">
    <source>
        <dbReference type="Proteomes" id="UP000035444"/>
    </source>
</evidence>
<sequence length="399" mass="44293">MKIPKDTVNVFIYVQHLLGIGHLRRASLLAKTMDKAGMSVLFASGGRPVSYLDIGKAQLFQLPALHAADNSFKVLKDINGSIVDDEWKEHRKEMLLSAFRKASPDVLLIEMFPFGRRQMRFELDPLIALAKSMNIPVISSIRDILTTHKTPGKSEWIIDRVKKDIDHVLVHGDPDFIPLEDSFPLAEKIKDKIIYTGYVVEHDQNRDPSYRTSSPEDRKGVLVSAGGGAVALPLAEAVIKAKNLSTLNNVPWLLLLGTNLPDQEFNDIVKRAPEGMIVERNRPDFCALLSKSQLSISQAGYNTVMETLMTETPAIVVPFSADSQSEQTDRAQKLEKAGALSLLSEAGLTPENLARKIDDVVQKSISTIKIDVHGTHKTTLFIKSLIEKKTNQRAIQCPK</sequence>
<dbReference type="RefSeq" id="WP_047764056.1">
    <property type="nucleotide sequence ID" value="NZ_LAQL01000006.1"/>
</dbReference>
<dbReference type="STRING" id="1489064.WH96_10285"/>
<organism evidence="2 3">
    <name type="scientific">Kiloniella spongiae</name>
    <dbReference type="NCBI Taxonomy" id="1489064"/>
    <lineage>
        <taxon>Bacteria</taxon>
        <taxon>Pseudomonadati</taxon>
        <taxon>Pseudomonadota</taxon>
        <taxon>Alphaproteobacteria</taxon>
        <taxon>Rhodospirillales</taxon>
        <taxon>Kiloniellaceae</taxon>
        <taxon>Kiloniella</taxon>
    </lineage>
</organism>
<dbReference type="PANTHER" id="PTHR21015">
    <property type="entry name" value="UDP-N-ACETYLGLUCOSAMINE--N-ACETYLMURAMYL-(PENTAPEPTIDE) PYROPHOSPHORYL-UNDECAPRENOL N-ACETYLGLUCOSAMINE TRANSFERASE 1"/>
    <property type="match status" value="1"/>
</dbReference>
<dbReference type="InterPro" id="IPR007235">
    <property type="entry name" value="Glyco_trans_28_C"/>
</dbReference>
<keyword evidence="3" id="KW-1185">Reference proteome</keyword>
<dbReference type="EMBL" id="LAQL01000006">
    <property type="protein sequence ID" value="KLN60843.1"/>
    <property type="molecule type" value="Genomic_DNA"/>
</dbReference>
<name>A0A0H2MEN3_9PROT</name>
<comment type="caution">
    <text evidence="2">The sequence shown here is derived from an EMBL/GenBank/DDBJ whole genome shotgun (WGS) entry which is preliminary data.</text>
</comment>
<dbReference type="Gene3D" id="3.40.50.2000">
    <property type="entry name" value="Glycogen Phosphorylase B"/>
    <property type="match status" value="1"/>
</dbReference>
<evidence type="ECO:0000259" key="1">
    <source>
        <dbReference type="Pfam" id="PF04101"/>
    </source>
</evidence>
<reference evidence="2 3" key="1">
    <citation type="submission" date="2015-03" db="EMBL/GenBank/DDBJ databases">
        <title>Genome Sequence of Kiloniella spongiae MEBiC09566, isolated from a marine sponge.</title>
        <authorList>
            <person name="Shao Z."/>
            <person name="Wang L."/>
            <person name="Li X."/>
        </authorList>
    </citation>
    <scope>NUCLEOTIDE SEQUENCE [LARGE SCALE GENOMIC DNA]</scope>
    <source>
        <strain evidence="2 3">MEBiC09566</strain>
    </source>
</reference>
<evidence type="ECO:0000313" key="2">
    <source>
        <dbReference type="EMBL" id="KLN60843.1"/>
    </source>
</evidence>
<protein>
    <recommendedName>
        <fullName evidence="1">Glycosyl transferase family 28 C-terminal domain-containing protein</fullName>
    </recommendedName>
</protein>
<feature type="domain" description="Glycosyl transferase family 28 C-terminal" evidence="1">
    <location>
        <begin position="225"/>
        <end position="364"/>
    </location>
</feature>
<proteinExistence type="predicted"/>
<dbReference type="OrthoDB" id="503443at2"/>
<dbReference type="SUPFAM" id="SSF53756">
    <property type="entry name" value="UDP-Glycosyltransferase/glycogen phosphorylase"/>
    <property type="match status" value="1"/>
</dbReference>
<dbReference type="Proteomes" id="UP000035444">
    <property type="component" value="Unassembled WGS sequence"/>
</dbReference>
<dbReference type="Pfam" id="PF04101">
    <property type="entry name" value="Glyco_tran_28_C"/>
    <property type="match status" value="1"/>
</dbReference>
<dbReference type="GO" id="GO:0016758">
    <property type="term" value="F:hexosyltransferase activity"/>
    <property type="evidence" value="ECO:0007669"/>
    <property type="project" value="InterPro"/>
</dbReference>
<dbReference type="PANTHER" id="PTHR21015:SF28">
    <property type="entry name" value="SLL1722 PROTEIN"/>
    <property type="match status" value="1"/>
</dbReference>
<gene>
    <name evidence="2" type="ORF">WH96_10285</name>
</gene>
<accession>A0A0H2MEN3</accession>
<dbReference type="AlphaFoldDB" id="A0A0H2MEN3"/>